<dbReference type="InterPro" id="IPR020449">
    <property type="entry name" value="Tscrpt_reg_AraC-type_HTH"/>
</dbReference>
<evidence type="ECO:0000313" key="7">
    <source>
        <dbReference type="Proteomes" id="UP000256294"/>
    </source>
</evidence>
<dbReference type="GO" id="GO:0043565">
    <property type="term" value="F:sequence-specific DNA binding"/>
    <property type="evidence" value="ECO:0007669"/>
    <property type="project" value="InterPro"/>
</dbReference>
<keyword evidence="3" id="KW-0238">DNA-binding</keyword>
<keyword evidence="7" id="KW-1185">Reference proteome</keyword>
<dbReference type="PROSITE" id="PS00041">
    <property type="entry name" value="HTH_ARAC_FAMILY_1"/>
    <property type="match status" value="1"/>
</dbReference>
<dbReference type="InterPro" id="IPR013096">
    <property type="entry name" value="Cupin_2"/>
</dbReference>
<accession>A0A3D9UI83</accession>
<proteinExistence type="predicted"/>
<name>A0A3D9UI83_9GAMM</name>
<dbReference type="Gene3D" id="1.10.10.60">
    <property type="entry name" value="Homeodomain-like"/>
    <property type="match status" value="1"/>
</dbReference>
<dbReference type="SUPFAM" id="SSF51182">
    <property type="entry name" value="RmlC-like cupins"/>
    <property type="match status" value="1"/>
</dbReference>
<dbReference type="InterPro" id="IPR009057">
    <property type="entry name" value="Homeodomain-like_sf"/>
</dbReference>
<keyword evidence="1" id="KW-0678">Repressor</keyword>
<reference evidence="6 7" key="1">
    <citation type="submission" date="2018-08" db="EMBL/GenBank/DDBJ databases">
        <title>Genomic Encyclopedia of Archaeal and Bacterial Type Strains, Phase II (KMG-II): from individual species to whole genera.</title>
        <authorList>
            <person name="Goeker M."/>
        </authorList>
    </citation>
    <scope>NUCLEOTIDE SEQUENCE [LARGE SCALE GENOMIC DNA]</scope>
    <source>
        <strain evidence="6 7">DSM 17905</strain>
    </source>
</reference>
<dbReference type="Proteomes" id="UP000256294">
    <property type="component" value="Unassembled WGS sequence"/>
</dbReference>
<dbReference type="Gene3D" id="2.60.120.10">
    <property type="entry name" value="Jelly Rolls"/>
    <property type="match status" value="1"/>
</dbReference>
<organism evidence="6 7">
    <name type="scientific">Xenorhabdus cabanillasii</name>
    <dbReference type="NCBI Taxonomy" id="351673"/>
    <lineage>
        <taxon>Bacteria</taxon>
        <taxon>Pseudomonadati</taxon>
        <taxon>Pseudomonadota</taxon>
        <taxon>Gammaproteobacteria</taxon>
        <taxon>Enterobacterales</taxon>
        <taxon>Morganellaceae</taxon>
        <taxon>Xenorhabdus</taxon>
    </lineage>
</organism>
<dbReference type="CDD" id="cd06124">
    <property type="entry name" value="cupin_NimR-like_N"/>
    <property type="match status" value="1"/>
</dbReference>
<evidence type="ECO:0000256" key="2">
    <source>
        <dbReference type="ARBA" id="ARBA00023015"/>
    </source>
</evidence>
<dbReference type="FunFam" id="1.10.10.60:FF:000132">
    <property type="entry name" value="AraC family transcriptional regulator"/>
    <property type="match status" value="1"/>
</dbReference>
<dbReference type="PANTHER" id="PTHR11019:SF190">
    <property type="entry name" value="ARAC-FAMILY REGULATORY PROTEIN"/>
    <property type="match status" value="1"/>
</dbReference>
<dbReference type="PRINTS" id="PR00032">
    <property type="entry name" value="HTHARAC"/>
</dbReference>
<evidence type="ECO:0000256" key="4">
    <source>
        <dbReference type="ARBA" id="ARBA00023163"/>
    </source>
</evidence>
<sequence length="262" mass="30255">MSIRKCSNQIMFQPLELGTPDSFIFRDETLNADTECMLHSHPFGQLIYVVCGVIEMTVEGQRFLAPPEFCIWVPKNMIHSSYNRKTMRFWIIDISSQLSESLPQQPCIIRLTSIFNAIMMDFYTRKIVQPETEKDQRLAQILIDQVELSPGQCTYLPSSRDKLLAPILEALERNPADNTSLAEWAKKRYTSERTLSRRCQQELGMSFGEWRQRLRFLHAISLLEQGKSVYEIAFDVGYSSSSAFISMFQQLAGTTPERFRKG</sequence>
<dbReference type="PANTHER" id="PTHR11019">
    <property type="entry name" value="HTH-TYPE TRANSCRIPTIONAL REGULATOR NIMR"/>
    <property type="match status" value="1"/>
</dbReference>
<dbReference type="EMBL" id="QTUB01000001">
    <property type="protein sequence ID" value="REF27660.1"/>
    <property type="molecule type" value="Genomic_DNA"/>
</dbReference>
<evidence type="ECO:0000256" key="3">
    <source>
        <dbReference type="ARBA" id="ARBA00023125"/>
    </source>
</evidence>
<dbReference type="SUPFAM" id="SSF46689">
    <property type="entry name" value="Homeodomain-like"/>
    <property type="match status" value="1"/>
</dbReference>
<dbReference type="Pfam" id="PF12833">
    <property type="entry name" value="HTH_18"/>
    <property type="match status" value="1"/>
</dbReference>
<dbReference type="PROSITE" id="PS01124">
    <property type="entry name" value="HTH_ARAC_FAMILY_2"/>
    <property type="match status" value="1"/>
</dbReference>
<gene>
    <name evidence="6" type="ORF">BDD26_2473</name>
</gene>
<dbReference type="InterPro" id="IPR011051">
    <property type="entry name" value="RmlC_Cupin_sf"/>
</dbReference>
<evidence type="ECO:0000256" key="1">
    <source>
        <dbReference type="ARBA" id="ARBA00022491"/>
    </source>
</evidence>
<dbReference type="AlphaFoldDB" id="A0A3D9UI83"/>
<evidence type="ECO:0000259" key="5">
    <source>
        <dbReference type="PROSITE" id="PS01124"/>
    </source>
</evidence>
<keyword evidence="2" id="KW-0805">Transcription regulation</keyword>
<evidence type="ECO:0000313" key="6">
    <source>
        <dbReference type="EMBL" id="REF27660.1"/>
    </source>
</evidence>
<dbReference type="SMART" id="SM00342">
    <property type="entry name" value="HTH_ARAC"/>
    <property type="match status" value="1"/>
</dbReference>
<comment type="caution">
    <text evidence="6">The sequence shown here is derived from an EMBL/GenBank/DDBJ whole genome shotgun (WGS) entry which is preliminary data.</text>
</comment>
<dbReference type="InterPro" id="IPR018062">
    <property type="entry name" value="HTH_AraC-typ_CS"/>
</dbReference>
<dbReference type="GO" id="GO:0003700">
    <property type="term" value="F:DNA-binding transcription factor activity"/>
    <property type="evidence" value="ECO:0007669"/>
    <property type="project" value="InterPro"/>
</dbReference>
<keyword evidence="4" id="KW-0804">Transcription</keyword>
<feature type="domain" description="HTH araC/xylS-type" evidence="5">
    <location>
        <begin position="165"/>
        <end position="262"/>
    </location>
</feature>
<dbReference type="InterPro" id="IPR018060">
    <property type="entry name" value="HTH_AraC"/>
</dbReference>
<dbReference type="InterPro" id="IPR014710">
    <property type="entry name" value="RmlC-like_jellyroll"/>
</dbReference>
<protein>
    <submittedName>
        <fullName evidence="6">AraC family transcriptional regulator</fullName>
    </submittedName>
</protein>
<dbReference type="Pfam" id="PF07883">
    <property type="entry name" value="Cupin_2"/>
    <property type="match status" value="1"/>
</dbReference>